<dbReference type="UniPathway" id="UPA00074">
    <property type="reaction ID" value="UER00126"/>
</dbReference>
<feature type="binding site" evidence="4">
    <location>
        <position position="95"/>
    </location>
    <ligand>
        <name>(6R)-10-formyltetrahydrofolate</name>
        <dbReference type="ChEBI" id="CHEBI:195366"/>
    </ligand>
</feature>
<evidence type="ECO:0000313" key="6">
    <source>
        <dbReference type="EMBL" id="PHX53658.1"/>
    </source>
</evidence>
<reference evidence="6" key="1">
    <citation type="submission" date="2017-10" db="EMBL/GenBank/DDBJ databases">
        <title>Draft genome sequence of the planktic cyanobacteria Tychonema bourrellyi isolated from alpine lentic freshwater.</title>
        <authorList>
            <person name="Tett A."/>
            <person name="Armanini F."/>
            <person name="Asnicar F."/>
            <person name="Boscaini A."/>
            <person name="Pasolli E."/>
            <person name="Zolfo M."/>
            <person name="Donati C."/>
            <person name="Salmaso N."/>
            <person name="Segata N."/>
        </authorList>
    </citation>
    <scope>NUCLEOTIDE SEQUENCE</scope>
    <source>
        <strain evidence="6">FEM_GT703</strain>
    </source>
</reference>
<comment type="similarity">
    <text evidence="4">Belongs to the GART family.</text>
</comment>
<keyword evidence="2 4" id="KW-0808">Transferase</keyword>
<evidence type="ECO:0000313" key="7">
    <source>
        <dbReference type="Proteomes" id="UP000226442"/>
    </source>
</evidence>
<feature type="domain" description="Formyl transferase N-terminal" evidence="5">
    <location>
        <begin position="33"/>
        <end position="212"/>
    </location>
</feature>
<dbReference type="InterPro" id="IPR004607">
    <property type="entry name" value="GART"/>
</dbReference>
<sequence length="227" mass="24761">MITANTNSKDCLIVPAIPHAQIAKNADINEPLKLGILASGSGSNFEVIAQAIQNQQLNAQIQVLIYNNPGAKAAARAEKYGIPSIFLNHRDYKKREALDTQIVKTFQEYDVKWVIMAGWMRIVTKVLLDAFPDQVINIHPSLLPSFPGISAVEQALAAKVKITGCTVHIAHLEVDSGPILIQAAVPILPDDTPETLHARIQVQEHKIMVGAIALIAHRSTVTNTFNQ</sequence>
<feature type="site" description="Raises pKa of active site His" evidence="4">
    <location>
        <position position="175"/>
    </location>
</feature>
<evidence type="ECO:0000256" key="4">
    <source>
        <dbReference type="HAMAP-Rule" id="MF_01930"/>
    </source>
</evidence>
<dbReference type="EC" id="2.1.2.2" evidence="4"/>
<comment type="pathway">
    <text evidence="1 4">Purine metabolism; IMP biosynthesis via de novo pathway; N(2)-formyl-N(1)-(5-phospho-D-ribosyl)glycinamide from N(1)-(5-phospho-D-ribosyl)glycinamide (10-formyl THF route): step 1/1.</text>
</comment>
<gene>
    <name evidence="4" type="primary">purN</name>
    <name evidence="6" type="ORF">CP500_020320</name>
</gene>
<dbReference type="GO" id="GO:0005829">
    <property type="term" value="C:cytosol"/>
    <property type="evidence" value="ECO:0007669"/>
    <property type="project" value="TreeGrafter"/>
</dbReference>
<accession>A0A2G4EVZ2</accession>
<feature type="binding site" evidence="4">
    <location>
        <begin position="120"/>
        <end position="123"/>
    </location>
    <ligand>
        <name>(6R)-10-formyltetrahydrofolate</name>
        <dbReference type="ChEBI" id="CHEBI:195366"/>
    </ligand>
</feature>
<dbReference type="HAMAP" id="MF_01930">
    <property type="entry name" value="PurN"/>
    <property type="match status" value="1"/>
</dbReference>
<evidence type="ECO:0000256" key="3">
    <source>
        <dbReference type="ARBA" id="ARBA00022755"/>
    </source>
</evidence>
<dbReference type="NCBIfam" id="TIGR00639">
    <property type="entry name" value="PurN"/>
    <property type="match status" value="1"/>
</dbReference>
<dbReference type="OrthoDB" id="9806170at2"/>
<evidence type="ECO:0000259" key="5">
    <source>
        <dbReference type="Pfam" id="PF00551"/>
    </source>
</evidence>
<evidence type="ECO:0000256" key="2">
    <source>
        <dbReference type="ARBA" id="ARBA00022679"/>
    </source>
</evidence>
<dbReference type="AlphaFoldDB" id="A0A2G4EVZ2"/>
<dbReference type="PANTHER" id="PTHR43369">
    <property type="entry name" value="PHOSPHORIBOSYLGLYCINAMIDE FORMYLTRANSFERASE"/>
    <property type="match status" value="1"/>
</dbReference>
<keyword evidence="3 4" id="KW-0658">Purine biosynthesis</keyword>
<dbReference type="InterPro" id="IPR002376">
    <property type="entry name" value="Formyl_transf_N"/>
</dbReference>
<feature type="binding site" evidence="4">
    <location>
        <position position="137"/>
    </location>
    <ligand>
        <name>(6R)-10-formyltetrahydrofolate</name>
        <dbReference type="ChEBI" id="CHEBI:195366"/>
    </ligand>
</feature>
<dbReference type="InterPro" id="IPR036477">
    <property type="entry name" value="Formyl_transf_N_sf"/>
</dbReference>
<keyword evidence="7" id="KW-1185">Reference proteome</keyword>
<feature type="binding site" evidence="4">
    <location>
        <begin position="42"/>
        <end position="44"/>
    </location>
    <ligand>
        <name>N(1)-(5-phospho-beta-D-ribosyl)glycinamide</name>
        <dbReference type="ChEBI" id="CHEBI:143788"/>
    </ligand>
</feature>
<dbReference type="PANTHER" id="PTHR43369:SF2">
    <property type="entry name" value="PHOSPHORIBOSYLGLYCINAMIDE FORMYLTRANSFERASE"/>
    <property type="match status" value="1"/>
</dbReference>
<dbReference type="GO" id="GO:0004644">
    <property type="term" value="F:phosphoribosylglycinamide formyltransferase activity"/>
    <property type="evidence" value="ECO:0007669"/>
    <property type="project" value="UniProtKB-UniRule"/>
</dbReference>
<comment type="catalytic activity">
    <reaction evidence="4">
        <text>N(1)-(5-phospho-beta-D-ribosyl)glycinamide + (6R)-10-formyltetrahydrofolate = N(2)-formyl-N(1)-(5-phospho-beta-D-ribosyl)glycinamide + (6S)-5,6,7,8-tetrahydrofolate + H(+)</text>
        <dbReference type="Rhea" id="RHEA:15053"/>
        <dbReference type="ChEBI" id="CHEBI:15378"/>
        <dbReference type="ChEBI" id="CHEBI:57453"/>
        <dbReference type="ChEBI" id="CHEBI:143788"/>
        <dbReference type="ChEBI" id="CHEBI:147286"/>
        <dbReference type="ChEBI" id="CHEBI:195366"/>
        <dbReference type="EC" id="2.1.2.2"/>
    </reaction>
</comment>
<dbReference type="RefSeq" id="WP_096831397.1">
    <property type="nucleotide sequence ID" value="NZ_NXIB02000166.1"/>
</dbReference>
<dbReference type="Pfam" id="PF00551">
    <property type="entry name" value="Formyl_trans_N"/>
    <property type="match status" value="1"/>
</dbReference>
<dbReference type="SUPFAM" id="SSF53328">
    <property type="entry name" value="Formyltransferase"/>
    <property type="match status" value="1"/>
</dbReference>
<dbReference type="EMBL" id="NXIB02000166">
    <property type="protein sequence ID" value="PHX53658.1"/>
    <property type="molecule type" value="Genomic_DNA"/>
</dbReference>
<organism evidence="6 7">
    <name type="scientific">Tychonema bourrellyi FEM_GT703</name>
    <dbReference type="NCBI Taxonomy" id="2040638"/>
    <lineage>
        <taxon>Bacteria</taxon>
        <taxon>Bacillati</taxon>
        <taxon>Cyanobacteriota</taxon>
        <taxon>Cyanophyceae</taxon>
        <taxon>Oscillatoriophycideae</taxon>
        <taxon>Oscillatoriales</taxon>
        <taxon>Microcoleaceae</taxon>
        <taxon>Tychonema</taxon>
    </lineage>
</organism>
<comment type="caution">
    <text evidence="6">The sequence shown here is derived from an EMBL/GenBank/DDBJ whole genome shotgun (WGS) entry which is preliminary data.</text>
</comment>
<feature type="active site" description="Proton donor" evidence="4">
    <location>
        <position position="139"/>
    </location>
</feature>
<dbReference type="Gene3D" id="3.40.50.170">
    <property type="entry name" value="Formyl transferase, N-terminal domain"/>
    <property type="match status" value="1"/>
</dbReference>
<evidence type="ECO:0000256" key="1">
    <source>
        <dbReference type="ARBA" id="ARBA00005054"/>
    </source>
</evidence>
<name>A0A2G4EVZ2_9CYAN</name>
<protein>
    <recommendedName>
        <fullName evidence="4">Phosphoribosylglycinamide formyltransferase</fullName>
        <ecNumber evidence="4">2.1.2.2</ecNumber>
    </recommendedName>
    <alternativeName>
        <fullName evidence="4">5'-phosphoribosylglycinamide transformylase</fullName>
    </alternativeName>
    <alternativeName>
        <fullName evidence="4">GAR transformylase</fullName>
        <shortName evidence="4">GART</shortName>
    </alternativeName>
</protein>
<dbReference type="Proteomes" id="UP000226442">
    <property type="component" value="Unassembled WGS sequence"/>
</dbReference>
<dbReference type="GO" id="GO:0006189">
    <property type="term" value="P:'de novo' IMP biosynthetic process"/>
    <property type="evidence" value="ECO:0007669"/>
    <property type="project" value="UniProtKB-UniRule"/>
</dbReference>
<comment type="function">
    <text evidence="4">Catalyzes the transfer of a formyl group from 10-formyltetrahydrofolate to 5-phospho-ribosyl-glycinamide (GAR), producing 5-phospho-ribosyl-N-formylglycinamide (FGAR) and tetrahydrofolate.</text>
</comment>
<dbReference type="CDD" id="cd08645">
    <property type="entry name" value="FMT_core_GART"/>
    <property type="match status" value="1"/>
</dbReference>
<proteinExistence type="inferred from homology"/>